<accession>A0A139HZA3</accession>
<keyword evidence="2" id="KW-1185">Reference proteome</keyword>
<dbReference type="OrthoDB" id="10447950at2759"/>
<evidence type="ECO:0000313" key="2">
    <source>
        <dbReference type="Proteomes" id="UP000073492"/>
    </source>
</evidence>
<gene>
    <name evidence="1" type="ORF">AC579_9339</name>
</gene>
<dbReference type="Proteomes" id="UP000073492">
    <property type="component" value="Unassembled WGS sequence"/>
</dbReference>
<proteinExistence type="predicted"/>
<protein>
    <submittedName>
        <fullName evidence="1">Uncharacterized protein</fullName>
    </submittedName>
</protein>
<name>A0A139HZA3_9PEZI</name>
<sequence>MRYFIDTGTAWTKCADFVTGAQYPADLLIAPAVLPMGNSASAHLVMRIGARTILPFHMLGPCFPHNLHRSAIAVPLGVAFCKGWRVATATTALGKQGTATNILSLPNELLDIVASEIEGKSDILNLRLTNRRLGAAATRSLQTRSTEIHLEACHSSIERFKRICQCPALAAGIKCIIYILPQYEKSTSYMRSSNLLLQAHDKFGIQPCEDDLERYAKYQAEAVNALAEVIWATQPSFEGSMNHFPSSFNRDQRWNRGVHWPGDQDEALTTFPLDGLWNMMMWHMQHSSSYDCANLIAVLECFTRVHPGRLLRIACTECPYVAFSDHPAAIAREEPAQMSFDLSRIGKLSLATGLYDKSDWTVIEMPSHDADKTWSDLYFTC</sequence>
<reference evidence="1 2" key="1">
    <citation type="submission" date="2015-07" db="EMBL/GenBank/DDBJ databases">
        <title>Comparative genomics of the Sigatoka disease complex on banana suggests a link between parallel evolutionary changes in Pseudocercospora fijiensis and Pseudocercospora eumusae and increased virulence on the banana host.</title>
        <authorList>
            <person name="Chang T.-C."/>
            <person name="Salvucci A."/>
            <person name="Crous P.W."/>
            <person name="Stergiopoulos I."/>
        </authorList>
    </citation>
    <scope>NUCLEOTIDE SEQUENCE [LARGE SCALE GENOMIC DNA]</scope>
    <source>
        <strain evidence="1 2">CBS 116634</strain>
    </source>
</reference>
<dbReference type="AlphaFoldDB" id="A0A139HZA3"/>
<organism evidence="1 2">
    <name type="scientific">Pseudocercospora musae</name>
    <dbReference type="NCBI Taxonomy" id="113226"/>
    <lineage>
        <taxon>Eukaryota</taxon>
        <taxon>Fungi</taxon>
        <taxon>Dikarya</taxon>
        <taxon>Ascomycota</taxon>
        <taxon>Pezizomycotina</taxon>
        <taxon>Dothideomycetes</taxon>
        <taxon>Dothideomycetidae</taxon>
        <taxon>Mycosphaerellales</taxon>
        <taxon>Mycosphaerellaceae</taxon>
        <taxon>Pseudocercospora</taxon>
    </lineage>
</organism>
<evidence type="ECO:0000313" key="1">
    <source>
        <dbReference type="EMBL" id="KXT07821.1"/>
    </source>
</evidence>
<dbReference type="EMBL" id="LFZO01000527">
    <property type="protein sequence ID" value="KXT07821.1"/>
    <property type="molecule type" value="Genomic_DNA"/>
</dbReference>
<comment type="caution">
    <text evidence="1">The sequence shown here is derived from an EMBL/GenBank/DDBJ whole genome shotgun (WGS) entry which is preliminary data.</text>
</comment>